<dbReference type="AlphaFoldDB" id="A0A1X7V0W0"/>
<sequence length="63" mass="7198">MAATTFAALQYRENKLLYLPDFLEGLILARALHWYHQRDSKPCVRGKSKIGEQAVLFSPLFSS</sequence>
<dbReference type="EnsemblMetazoa" id="Aqu2.1.33222_001">
    <property type="protein sequence ID" value="Aqu2.1.33222_001"/>
    <property type="gene ID" value="Aqu2.1.33222"/>
</dbReference>
<name>A0A1X7V0W0_AMPQE</name>
<reference evidence="1" key="1">
    <citation type="submission" date="2017-05" db="UniProtKB">
        <authorList>
            <consortium name="EnsemblMetazoa"/>
        </authorList>
    </citation>
    <scope>IDENTIFICATION</scope>
</reference>
<protein>
    <submittedName>
        <fullName evidence="1">Uncharacterized protein</fullName>
    </submittedName>
</protein>
<organism evidence="1">
    <name type="scientific">Amphimedon queenslandica</name>
    <name type="common">Sponge</name>
    <dbReference type="NCBI Taxonomy" id="400682"/>
    <lineage>
        <taxon>Eukaryota</taxon>
        <taxon>Metazoa</taxon>
        <taxon>Porifera</taxon>
        <taxon>Demospongiae</taxon>
        <taxon>Heteroscleromorpha</taxon>
        <taxon>Haplosclerida</taxon>
        <taxon>Niphatidae</taxon>
        <taxon>Amphimedon</taxon>
    </lineage>
</organism>
<dbReference type="InParanoid" id="A0A1X7V0W0"/>
<accession>A0A1X7V0W0</accession>
<proteinExistence type="predicted"/>
<evidence type="ECO:0000313" key="1">
    <source>
        <dbReference type="EnsemblMetazoa" id="Aqu2.1.33222_001"/>
    </source>
</evidence>